<organism evidence="1 2">
    <name type="scientific">Mya arenaria</name>
    <name type="common">Soft-shell clam</name>
    <dbReference type="NCBI Taxonomy" id="6604"/>
    <lineage>
        <taxon>Eukaryota</taxon>
        <taxon>Metazoa</taxon>
        <taxon>Spiralia</taxon>
        <taxon>Lophotrochozoa</taxon>
        <taxon>Mollusca</taxon>
        <taxon>Bivalvia</taxon>
        <taxon>Autobranchia</taxon>
        <taxon>Heteroconchia</taxon>
        <taxon>Euheterodonta</taxon>
        <taxon>Imparidentia</taxon>
        <taxon>Neoheterodontei</taxon>
        <taxon>Myida</taxon>
        <taxon>Myoidea</taxon>
        <taxon>Myidae</taxon>
        <taxon>Mya</taxon>
    </lineage>
</organism>
<dbReference type="Proteomes" id="UP001164746">
    <property type="component" value="Chromosome 8"/>
</dbReference>
<keyword evidence="2" id="KW-1185">Reference proteome</keyword>
<sequence length="73" mass="8445">MQWAKQERPSAIQLGRKACVEAPPVKRKMEVKRKAACTCSAELMDVERGFLHESKQSNELLKELNSKWTPCWQ</sequence>
<evidence type="ECO:0000313" key="1">
    <source>
        <dbReference type="EMBL" id="WAR13098.1"/>
    </source>
</evidence>
<dbReference type="EMBL" id="CP111019">
    <property type="protein sequence ID" value="WAR13098.1"/>
    <property type="molecule type" value="Genomic_DNA"/>
</dbReference>
<evidence type="ECO:0000313" key="2">
    <source>
        <dbReference type="Proteomes" id="UP001164746"/>
    </source>
</evidence>
<proteinExistence type="predicted"/>
<accession>A0ABY7ET12</accession>
<protein>
    <submittedName>
        <fullName evidence="1">Uncharacterized protein</fullName>
    </submittedName>
</protein>
<gene>
    <name evidence="1" type="ORF">MAR_027278</name>
</gene>
<reference evidence="1" key="1">
    <citation type="submission" date="2022-11" db="EMBL/GenBank/DDBJ databases">
        <title>Centuries of genome instability and evolution in soft-shell clam transmissible cancer (bioRxiv).</title>
        <authorList>
            <person name="Hart S.F.M."/>
            <person name="Yonemitsu M.A."/>
            <person name="Giersch R.M."/>
            <person name="Beal B.F."/>
            <person name="Arriagada G."/>
            <person name="Davis B.W."/>
            <person name="Ostrander E.A."/>
            <person name="Goff S.P."/>
            <person name="Metzger M.J."/>
        </authorList>
    </citation>
    <scope>NUCLEOTIDE SEQUENCE</scope>
    <source>
        <strain evidence="1">MELC-2E11</strain>
        <tissue evidence="1">Siphon/mantle</tissue>
    </source>
</reference>
<name>A0ABY7ET12_MYAAR</name>